<feature type="region of interest" description="Disordered" evidence="1">
    <location>
        <begin position="30"/>
        <end position="63"/>
    </location>
</feature>
<sequence>MEGNDWNEILVWFEVQQGVVSMSQKSSIGYKRMSSGRRGSRPGGFLSRLPHSKRGDGERGTNITTHTISSKRYLMLFHEAENCNDIIDWVGTQRWIKTSGNSNGRGNIQFLIGSVDPSLL</sequence>
<reference evidence="4 5" key="1">
    <citation type="submission" date="2019-08" db="EMBL/GenBank/DDBJ databases">
        <title>Draft genome sequences of two oriental melons (Cucumis melo L. var makuwa).</title>
        <authorList>
            <person name="Kwon S.-Y."/>
        </authorList>
    </citation>
    <scope>NUCLEOTIDE SEQUENCE [LARGE SCALE GENOMIC DNA]</scope>
    <source>
        <strain evidence="5">cv. Chang Bougi</strain>
        <strain evidence="4">cv. SW 3</strain>
        <tissue evidence="2">Leaf</tissue>
    </source>
</reference>
<gene>
    <name evidence="3" type="ORF">E5676_scaffold456G00170</name>
    <name evidence="2" type="ORF">E6C27_scaffold385G00280</name>
</gene>
<dbReference type="EMBL" id="SSTD01007912">
    <property type="protein sequence ID" value="TYK18308.1"/>
    <property type="molecule type" value="Genomic_DNA"/>
</dbReference>
<dbReference type="AlphaFoldDB" id="A0A5A7TYC4"/>
<evidence type="ECO:0000313" key="5">
    <source>
        <dbReference type="Proteomes" id="UP000321947"/>
    </source>
</evidence>
<evidence type="ECO:0000313" key="4">
    <source>
        <dbReference type="Proteomes" id="UP000321393"/>
    </source>
</evidence>
<evidence type="ECO:0000256" key="1">
    <source>
        <dbReference type="SAM" id="MobiDB-lite"/>
    </source>
</evidence>
<dbReference type="Proteomes" id="UP000321393">
    <property type="component" value="Unassembled WGS sequence"/>
</dbReference>
<comment type="caution">
    <text evidence="2">The sequence shown here is derived from an EMBL/GenBank/DDBJ whole genome shotgun (WGS) entry which is preliminary data.</text>
</comment>
<dbReference type="EMBL" id="SSTE01013029">
    <property type="protein sequence ID" value="KAA0047968.1"/>
    <property type="molecule type" value="Genomic_DNA"/>
</dbReference>
<name>A0A5A7TYC4_CUCMM</name>
<evidence type="ECO:0000313" key="3">
    <source>
        <dbReference type="EMBL" id="TYK18308.1"/>
    </source>
</evidence>
<accession>A0A5A7TYC4</accession>
<proteinExistence type="predicted"/>
<organism evidence="2 4">
    <name type="scientific">Cucumis melo var. makuwa</name>
    <name type="common">Oriental melon</name>
    <dbReference type="NCBI Taxonomy" id="1194695"/>
    <lineage>
        <taxon>Eukaryota</taxon>
        <taxon>Viridiplantae</taxon>
        <taxon>Streptophyta</taxon>
        <taxon>Embryophyta</taxon>
        <taxon>Tracheophyta</taxon>
        <taxon>Spermatophyta</taxon>
        <taxon>Magnoliopsida</taxon>
        <taxon>eudicotyledons</taxon>
        <taxon>Gunneridae</taxon>
        <taxon>Pentapetalae</taxon>
        <taxon>rosids</taxon>
        <taxon>fabids</taxon>
        <taxon>Cucurbitales</taxon>
        <taxon>Cucurbitaceae</taxon>
        <taxon>Benincaseae</taxon>
        <taxon>Cucumis</taxon>
    </lineage>
</organism>
<evidence type="ECO:0000313" key="2">
    <source>
        <dbReference type="EMBL" id="KAA0047968.1"/>
    </source>
</evidence>
<dbReference type="Proteomes" id="UP000321947">
    <property type="component" value="Unassembled WGS sequence"/>
</dbReference>
<protein>
    <submittedName>
        <fullName evidence="2">Disease resistance protein RPP4-like</fullName>
    </submittedName>
</protein>